<dbReference type="Proteomes" id="UP001491310">
    <property type="component" value="Unassembled WGS sequence"/>
</dbReference>
<protein>
    <submittedName>
        <fullName evidence="1">Uncharacterized protein</fullName>
    </submittedName>
</protein>
<reference evidence="1 2" key="1">
    <citation type="journal article" date="2024" name="Nat. Commun.">
        <title>Phylogenomics reveals the evolutionary origins of lichenization in chlorophyte algae.</title>
        <authorList>
            <person name="Puginier C."/>
            <person name="Libourel C."/>
            <person name="Otte J."/>
            <person name="Skaloud P."/>
            <person name="Haon M."/>
            <person name="Grisel S."/>
            <person name="Petersen M."/>
            <person name="Berrin J.G."/>
            <person name="Delaux P.M."/>
            <person name="Dal Grande F."/>
            <person name="Keller J."/>
        </authorList>
    </citation>
    <scope>NUCLEOTIDE SEQUENCE [LARGE SCALE GENOMIC DNA]</scope>
    <source>
        <strain evidence="1 2">SAG 216-7</strain>
    </source>
</reference>
<evidence type="ECO:0000313" key="1">
    <source>
        <dbReference type="EMBL" id="KAK9909904.1"/>
    </source>
</evidence>
<sequence length="134" mass="15844">MFENSYSYCMLPGSRYEEKLLNHAKDLWKLPYLEKVFQEEWKILKKSRDPLAQKADQLGYDIETLTDPPPGLYIPDDLRQWGERHKRYREEPIFLVRRKSARIAIRHLEENMDVIAEPLRVTRASALGGQSLRA</sequence>
<keyword evidence="2" id="KW-1185">Reference proteome</keyword>
<evidence type="ECO:0000313" key="2">
    <source>
        <dbReference type="Proteomes" id="UP001491310"/>
    </source>
</evidence>
<organism evidence="1 2">
    <name type="scientific">Coccomyxa subellipsoidea</name>
    <dbReference type="NCBI Taxonomy" id="248742"/>
    <lineage>
        <taxon>Eukaryota</taxon>
        <taxon>Viridiplantae</taxon>
        <taxon>Chlorophyta</taxon>
        <taxon>core chlorophytes</taxon>
        <taxon>Trebouxiophyceae</taxon>
        <taxon>Trebouxiophyceae incertae sedis</taxon>
        <taxon>Coccomyxaceae</taxon>
        <taxon>Coccomyxa</taxon>
    </lineage>
</organism>
<comment type="caution">
    <text evidence="1">The sequence shown here is derived from an EMBL/GenBank/DDBJ whole genome shotgun (WGS) entry which is preliminary data.</text>
</comment>
<proteinExistence type="predicted"/>
<name>A0ABR2YSA4_9CHLO</name>
<dbReference type="EMBL" id="JALJOT010000006">
    <property type="protein sequence ID" value="KAK9909904.1"/>
    <property type="molecule type" value="Genomic_DNA"/>
</dbReference>
<accession>A0ABR2YSA4</accession>
<gene>
    <name evidence="1" type="ORF">WJX75_009240</name>
</gene>